<gene>
    <name evidence="1" type="ORF">T02_2952</name>
</gene>
<accession>A0A0V1LE87</accession>
<dbReference type="AlphaFoldDB" id="A0A0V1LE87"/>
<dbReference type="Proteomes" id="UP000054721">
    <property type="component" value="Unassembled WGS sequence"/>
</dbReference>
<dbReference type="EMBL" id="JYDW01000068">
    <property type="protein sequence ID" value="KRZ57808.1"/>
    <property type="molecule type" value="Genomic_DNA"/>
</dbReference>
<organism evidence="1 2">
    <name type="scientific">Trichinella nativa</name>
    <dbReference type="NCBI Taxonomy" id="6335"/>
    <lineage>
        <taxon>Eukaryota</taxon>
        <taxon>Metazoa</taxon>
        <taxon>Ecdysozoa</taxon>
        <taxon>Nematoda</taxon>
        <taxon>Enoplea</taxon>
        <taxon>Dorylaimia</taxon>
        <taxon>Trichinellida</taxon>
        <taxon>Trichinellidae</taxon>
        <taxon>Trichinella</taxon>
    </lineage>
</organism>
<sequence length="117" mass="13408">MLQNNFTILFTKMPHFKNSIRLAISKPASTSLCYTEACAFCQLQLAQYILSGGVGQYSFEEVAVIRRPFVINLINFRICCKSCHFLDNEKQSSSNKIQAVLFLTLKFNLSNLFHEYP</sequence>
<keyword evidence="2" id="KW-1185">Reference proteome</keyword>
<reference evidence="1 2" key="1">
    <citation type="submission" date="2015-05" db="EMBL/GenBank/DDBJ databases">
        <title>Evolution of Trichinella species and genotypes.</title>
        <authorList>
            <person name="Korhonen P.K."/>
            <person name="Edoardo P."/>
            <person name="Giuseppe L.R."/>
            <person name="Gasser R.B."/>
        </authorList>
    </citation>
    <scope>NUCLEOTIDE SEQUENCE [LARGE SCALE GENOMIC DNA]</scope>
    <source>
        <strain evidence="1">ISS10</strain>
    </source>
</reference>
<protein>
    <submittedName>
        <fullName evidence="1">Uncharacterized protein</fullName>
    </submittedName>
</protein>
<dbReference type="OrthoDB" id="10410370at2759"/>
<evidence type="ECO:0000313" key="2">
    <source>
        <dbReference type="Proteomes" id="UP000054721"/>
    </source>
</evidence>
<name>A0A0V1LE87_9BILA</name>
<comment type="caution">
    <text evidence="1">The sequence shown here is derived from an EMBL/GenBank/DDBJ whole genome shotgun (WGS) entry which is preliminary data.</text>
</comment>
<evidence type="ECO:0000313" key="1">
    <source>
        <dbReference type="EMBL" id="KRZ57808.1"/>
    </source>
</evidence>
<proteinExistence type="predicted"/>